<dbReference type="WBParaSite" id="PS1159_v2.g24504.t1">
    <property type="protein sequence ID" value="PS1159_v2.g24504.t1"/>
    <property type="gene ID" value="PS1159_v2.g24504"/>
</dbReference>
<dbReference type="Proteomes" id="UP000887580">
    <property type="component" value="Unplaced"/>
</dbReference>
<evidence type="ECO:0000313" key="2">
    <source>
        <dbReference type="WBParaSite" id="PS1159_v2.g24504.t1"/>
    </source>
</evidence>
<reference evidence="2" key="1">
    <citation type="submission" date="2022-11" db="UniProtKB">
        <authorList>
            <consortium name="WormBaseParasite"/>
        </authorList>
    </citation>
    <scope>IDENTIFICATION</scope>
</reference>
<proteinExistence type="predicted"/>
<sequence length="207" mass="23842">MLLRVFENIGDTCRCYFDIKLLLCNFVKFQTLNIRPIPGNFTIEKFSISGHSKKNETLTLEKGKILPGNEETINDITIFSRKIIKIDENIFDNFTSLKSLGFFQTTFETSLNENILSEKLGKVLISLELENAEMTLMNLSIFKNLVNLENLSLKGNEQKNGKFNEKFPQSLSNLKNLTLNFCNLTDLNDDTFEHLKSLETLHMPKYD</sequence>
<protein>
    <submittedName>
        <fullName evidence="2">Uncharacterized protein</fullName>
    </submittedName>
</protein>
<evidence type="ECO:0000313" key="1">
    <source>
        <dbReference type="Proteomes" id="UP000887580"/>
    </source>
</evidence>
<organism evidence="1 2">
    <name type="scientific">Panagrolaimus sp. PS1159</name>
    <dbReference type="NCBI Taxonomy" id="55785"/>
    <lineage>
        <taxon>Eukaryota</taxon>
        <taxon>Metazoa</taxon>
        <taxon>Ecdysozoa</taxon>
        <taxon>Nematoda</taxon>
        <taxon>Chromadorea</taxon>
        <taxon>Rhabditida</taxon>
        <taxon>Tylenchina</taxon>
        <taxon>Panagrolaimomorpha</taxon>
        <taxon>Panagrolaimoidea</taxon>
        <taxon>Panagrolaimidae</taxon>
        <taxon>Panagrolaimus</taxon>
    </lineage>
</organism>
<accession>A0AC35G762</accession>
<name>A0AC35G762_9BILA</name>